<reference evidence="1" key="1">
    <citation type="submission" date="2020-06" db="EMBL/GenBank/DDBJ databases">
        <authorList>
            <person name="Li T."/>
            <person name="Hu X."/>
            <person name="Zhang T."/>
            <person name="Song X."/>
            <person name="Zhang H."/>
            <person name="Dai N."/>
            <person name="Sheng W."/>
            <person name="Hou X."/>
            <person name="Wei L."/>
        </authorList>
    </citation>
    <scope>NUCLEOTIDE SEQUENCE</scope>
    <source>
        <strain evidence="1">3651</strain>
        <tissue evidence="1">Leaf</tissue>
    </source>
</reference>
<dbReference type="PANTHER" id="PTHR31286:SF167">
    <property type="entry name" value="OS09G0268800 PROTEIN"/>
    <property type="match status" value="1"/>
</dbReference>
<name>A0AAE1YSG2_9LAMI</name>
<dbReference type="Proteomes" id="UP001293254">
    <property type="component" value="Unassembled WGS sequence"/>
</dbReference>
<evidence type="ECO:0008006" key="3">
    <source>
        <dbReference type="Google" id="ProtNLM"/>
    </source>
</evidence>
<gene>
    <name evidence="1" type="ORF">Salat_0647700</name>
</gene>
<dbReference type="AlphaFoldDB" id="A0AAE1YSG2"/>
<sequence>MSLGSYRVRSEWIDDKLANLGKSLSLSIEEELGVEIPLGLWHGDSDSQGFCVVGRLISHKSFHLNAKRVLENSPWAYEKGLLVLKLVSLEENPMQVDLDWCDFHVHIHHLPLGKMTKDIGEFIGNKIGQFKEVDMENSTTIWGSSLRIRVGINITQPLEGP</sequence>
<keyword evidence="2" id="KW-1185">Reference proteome</keyword>
<dbReference type="InterPro" id="IPR040256">
    <property type="entry name" value="At4g02000-like"/>
</dbReference>
<protein>
    <recommendedName>
        <fullName evidence="3">DUF4283 domain-containing protein</fullName>
    </recommendedName>
</protein>
<comment type="caution">
    <text evidence="1">The sequence shown here is derived from an EMBL/GenBank/DDBJ whole genome shotgun (WGS) entry which is preliminary data.</text>
</comment>
<dbReference type="EMBL" id="JACGWO010000002">
    <property type="protein sequence ID" value="KAK4434848.1"/>
    <property type="molecule type" value="Genomic_DNA"/>
</dbReference>
<reference evidence="1" key="2">
    <citation type="journal article" date="2024" name="Plant">
        <title>Genomic evolution and insights into agronomic trait innovations of Sesamum species.</title>
        <authorList>
            <person name="Miao H."/>
            <person name="Wang L."/>
            <person name="Qu L."/>
            <person name="Liu H."/>
            <person name="Sun Y."/>
            <person name="Le M."/>
            <person name="Wang Q."/>
            <person name="Wei S."/>
            <person name="Zheng Y."/>
            <person name="Lin W."/>
            <person name="Duan Y."/>
            <person name="Cao H."/>
            <person name="Xiong S."/>
            <person name="Wang X."/>
            <person name="Wei L."/>
            <person name="Li C."/>
            <person name="Ma Q."/>
            <person name="Ju M."/>
            <person name="Zhao R."/>
            <person name="Li G."/>
            <person name="Mu C."/>
            <person name="Tian Q."/>
            <person name="Mei H."/>
            <person name="Zhang T."/>
            <person name="Gao T."/>
            <person name="Zhang H."/>
        </authorList>
    </citation>
    <scope>NUCLEOTIDE SEQUENCE</scope>
    <source>
        <strain evidence="1">3651</strain>
    </source>
</reference>
<accession>A0AAE1YSG2</accession>
<proteinExistence type="predicted"/>
<dbReference type="PANTHER" id="PTHR31286">
    <property type="entry name" value="GLYCINE-RICH CELL WALL STRUCTURAL PROTEIN 1.8-LIKE"/>
    <property type="match status" value="1"/>
</dbReference>
<organism evidence="1 2">
    <name type="scientific">Sesamum alatum</name>
    <dbReference type="NCBI Taxonomy" id="300844"/>
    <lineage>
        <taxon>Eukaryota</taxon>
        <taxon>Viridiplantae</taxon>
        <taxon>Streptophyta</taxon>
        <taxon>Embryophyta</taxon>
        <taxon>Tracheophyta</taxon>
        <taxon>Spermatophyta</taxon>
        <taxon>Magnoliopsida</taxon>
        <taxon>eudicotyledons</taxon>
        <taxon>Gunneridae</taxon>
        <taxon>Pentapetalae</taxon>
        <taxon>asterids</taxon>
        <taxon>lamiids</taxon>
        <taxon>Lamiales</taxon>
        <taxon>Pedaliaceae</taxon>
        <taxon>Sesamum</taxon>
    </lineage>
</organism>
<evidence type="ECO:0000313" key="2">
    <source>
        <dbReference type="Proteomes" id="UP001293254"/>
    </source>
</evidence>
<evidence type="ECO:0000313" key="1">
    <source>
        <dbReference type="EMBL" id="KAK4434848.1"/>
    </source>
</evidence>